<evidence type="ECO:0000256" key="2">
    <source>
        <dbReference type="SAM" id="MobiDB-lite"/>
    </source>
</evidence>
<accession>A0A813V7Z0</accession>
<comment type="caution">
    <text evidence="3">The sequence shown here is derived from an EMBL/GenBank/DDBJ whole genome shotgun (WGS) entry which is preliminary data.</text>
</comment>
<proteinExistence type="predicted"/>
<evidence type="ECO:0000313" key="4">
    <source>
        <dbReference type="Proteomes" id="UP000663879"/>
    </source>
</evidence>
<feature type="coiled-coil region" evidence="1">
    <location>
        <begin position="270"/>
        <end position="304"/>
    </location>
</feature>
<reference evidence="3" key="1">
    <citation type="submission" date="2021-02" db="EMBL/GenBank/DDBJ databases">
        <authorList>
            <person name="Nowell W R."/>
        </authorList>
    </citation>
    <scope>NUCLEOTIDE SEQUENCE</scope>
    <source>
        <strain evidence="3">Ploen Becks lab</strain>
    </source>
</reference>
<gene>
    <name evidence="3" type="ORF">OXX778_LOCUS8058</name>
</gene>
<organism evidence="3 4">
    <name type="scientific">Brachionus calyciflorus</name>
    <dbReference type="NCBI Taxonomy" id="104777"/>
    <lineage>
        <taxon>Eukaryota</taxon>
        <taxon>Metazoa</taxon>
        <taxon>Spiralia</taxon>
        <taxon>Gnathifera</taxon>
        <taxon>Rotifera</taxon>
        <taxon>Eurotatoria</taxon>
        <taxon>Monogononta</taxon>
        <taxon>Pseudotrocha</taxon>
        <taxon>Ploima</taxon>
        <taxon>Brachionidae</taxon>
        <taxon>Brachionus</taxon>
    </lineage>
</organism>
<dbReference type="OrthoDB" id="6778665at2759"/>
<dbReference type="Proteomes" id="UP000663879">
    <property type="component" value="Unassembled WGS sequence"/>
</dbReference>
<dbReference type="EMBL" id="CAJNOC010001079">
    <property type="protein sequence ID" value="CAF0832877.1"/>
    <property type="molecule type" value="Genomic_DNA"/>
</dbReference>
<dbReference type="AlphaFoldDB" id="A0A813V7Z0"/>
<name>A0A813V7Z0_9BILA</name>
<keyword evidence="1" id="KW-0175">Coiled coil</keyword>
<evidence type="ECO:0000313" key="3">
    <source>
        <dbReference type="EMBL" id="CAF0832877.1"/>
    </source>
</evidence>
<protein>
    <submittedName>
        <fullName evidence="3">Uncharacterized protein</fullName>
    </submittedName>
</protein>
<evidence type="ECO:0000256" key="1">
    <source>
        <dbReference type="SAM" id="Coils"/>
    </source>
</evidence>
<feature type="region of interest" description="Disordered" evidence="2">
    <location>
        <begin position="24"/>
        <end position="47"/>
    </location>
</feature>
<sequence length="378" mass="43399">MNQIIPDQPVQLGMTGLEEDASETAASNKRLLSNTTTPERTQAKRNKHDKNDIAPIIFFRIDEKYFKNKKHLVEDFLITLDSKIKILNNTNVFSNCKRLDLDRSQKQNPTLVVKGISANDLNEHYNELVDKGVVDVIEIKNKNGEQINISKIVLASDEIKSNLLDHKKIIVNRVRYSIEEVAKPPKRCTKTDHTDENCPSLETQVFKCVNCGENHSSFYKGCIEYKQRDKANITEINSVNNKNNLNNIQPGFYRNYSEATNPNNNQDKILAKLYSIEANLNERIKELESKIEDAKSETVNDLKQTIDNKIKDVYRMLKLNNSRMFHFFLDIIKIMCPGIKKPNKNQIQALLTQFKQHESGTGPDSNKFTSYCEALFKA</sequence>
<keyword evidence="4" id="KW-1185">Reference proteome</keyword>
<feature type="compositionally biased region" description="Polar residues" evidence="2">
    <location>
        <begin position="24"/>
        <end position="40"/>
    </location>
</feature>